<feature type="transmembrane region" description="Helical" evidence="1">
    <location>
        <begin position="12"/>
        <end position="32"/>
    </location>
</feature>
<evidence type="ECO:0000313" key="2">
    <source>
        <dbReference type="EMBL" id="KAK6007316.1"/>
    </source>
</evidence>
<keyword evidence="1" id="KW-1133">Transmembrane helix</keyword>
<keyword evidence="3" id="KW-1185">Reference proteome</keyword>
<name>A0ABR0TT29_AURPU</name>
<reference evidence="2 3" key="1">
    <citation type="submission" date="2023-11" db="EMBL/GenBank/DDBJ databases">
        <title>Draft genome sequence and annotation of the polyextremotolerant black yeast-like fungus Aureobasidium pullulans NRRL 62042.</title>
        <authorList>
            <person name="Dielentheis-Frenken M.R.E."/>
            <person name="Wibberg D."/>
            <person name="Blank L.M."/>
            <person name="Tiso T."/>
        </authorList>
    </citation>
    <scope>NUCLEOTIDE SEQUENCE [LARGE SCALE GENOMIC DNA]</scope>
    <source>
        <strain evidence="2 3">NRRL 62042</strain>
    </source>
</reference>
<evidence type="ECO:0000313" key="3">
    <source>
        <dbReference type="Proteomes" id="UP001341245"/>
    </source>
</evidence>
<evidence type="ECO:0000256" key="1">
    <source>
        <dbReference type="SAM" id="Phobius"/>
    </source>
</evidence>
<sequence>MNTLISSVRTAAIIASSVVVIVAFVAVTWIIGVKLAEPFGVILFNMIASLGTALDDQEASYDQEIEKSSKKSQQESRKKSEKLLSGLIAIFLCCFCVSFEQALANSASYSVGLWWYLCMPVLKGVFEAFITLGMLRLALAAVRKLVAN</sequence>
<feature type="transmembrane region" description="Helical" evidence="1">
    <location>
        <begin position="114"/>
        <end position="135"/>
    </location>
</feature>
<dbReference type="EMBL" id="JASGXD010000003">
    <property type="protein sequence ID" value="KAK6007316.1"/>
    <property type="molecule type" value="Genomic_DNA"/>
</dbReference>
<organism evidence="2 3">
    <name type="scientific">Aureobasidium pullulans</name>
    <name type="common">Black yeast</name>
    <name type="synonym">Pullularia pullulans</name>
    <dbReference type="NCBI Taxonomy" id="5580"/>
    <lineage>
        <taxon>Eukaryota</taxon>
        <taxon>Fungi</taxon>
        <taxon>Dikarya</taxon>
        <taxon>Ascomycota</taxon>
        <taxon>Pezizomycotina</taxon>
        <taxon>Dothideomycetes</taxon>
        <taxon>Dothideomycetidae</taxon>
        <taxon>Dothideales</taxon>
        <taxon>Saccotheciaceae</taxon>
        <taxon>Aureobasidium</taxon>
    </lineage>
</organism>
<protein>
    <recommendedName>
        <fullName evidence="4">DUF2798 domain-containing protein</fullName>
    </recommendedName>
</protein>
<gene>
    <name evidence="2" type="ORF">QM012_006324</name>
</gene>
<dbReference type="Proteomes" id="UP001341245">
    <property type="component" value="Unassembled WGS sequence"/>
</dbReference>
<keyword evidence="1" id="KW-0812">Transmembrane</keyword>
<proteinExistence type="predicted"/>
<comment type="caution">
    <text evidence="2">The sequence shown here is derived from an EMBL/GenBank/DDBJ whole genome shotgun (WGS) entry which is preliminary data.</text>
</comment>
<feature type="transmembrane region" description="Helical" evidence="1">
    <location>
        <begin position="83"/>
        <end position="102"/>
    </location>
</feature>
<keyword evidence="1" id="KW-0472">Membrane</keyword>
<evidence type="ECO:0008006" key="4">
    <source>
        <dbReference type="Google" id="ProtNLM"/>
    </source>
</evidence>
<accession>A0ABR0TT29</accession>